<sequence length="515" mass="57053">MKLFNWIRRRQPEPGATVAPAPRKEPGMKISPMALAHAAHQPLEKALGRGSFGRPDLIPGVVPPALEDEVLAMDSALAPVFAYVNPAWAGMGFIGYPYLAELSQRPEYRKMSDVIAKEMTRKWIKLESTGDDDKTDKIQKIEKAMRRYGLRRKFREAALQDGLFGRSQIYIDVKTPSGQPAKALPDELKTPLIRAKAKITTGSLIGFKVIEPVWTTPYLYSSDDPTRPDFYKPTSWFVLGKEYHASRLLNFVSREVPDILKPSYNFGGLSMTQLAIAYVDNWLRTRQSVADLISGFSVGVLKTNMGSLLSGDPGDSVFTRLDLFNRTRSNRGAWAIDKESEEFEFQNVPLAGLDKLQAQSQEQMAAVSSIPLVKLLGITPSGLNASSDGEIRVFYDEILAMQEALFRDNLQACLEVIQLSELGEIDPEITFSFVPLWQPSETEKAGVRKSDAETDASLIGAGVITPQEARERLAADPENGYHSLEVDPEDDDDFEEDEDDDLNGAPNGGPGIPNR</sequence>
<evidence type="ECO:0000313" key="3">
    <source>
        <dbReference type="EMBL" id="OZI59935.1"/>
    </source>
</evidence>
<dbReference type="EMBL" id="NEVS01000004">
    <property type="protein sequence ID" value="OZI59935.1"/>
    <property type="molecule type" value="Genomic_DNA"/>
</dbReference>
<proteinExistence type="predicted"/>
<protein>
    <recommendedName>
        <fullName evidence="2">Anti-CBASS protein Acb1-like N-terminal domain-containing protein</fullName>
    </recommendedName>
</protein>
<dbReference type="RefSeq" id="WP_094841355.1">
    <property type="nucleotide sequence ID" value="NZ_NEVS01000004.1"/>
</dbReference>
<dbReference type="Pfam" id="PF06381">
    <property type="entry name" value="Phage_portal_3"/>
    <property type="match status" value="1"/>
</dbReference>
<dbReference type="Proteomes" id="UP000215767">
    <property type="component" value="Unassembled WGS sequence"/>
</dbReference>
<feature type="compositionally biased region" description="Gly residues" evidence="1">
    <location>
        <begin position="506"/>
        <end position="515"/>
    </location>
</feature>
<dbReference type="OrthoDB" id="2019396at2"/>
<name>A0A261UEC3_9BORD</name>
<feature type="compositionally biased region" description="Acidic residues" evidence="1">
    <location>
        <begin position="486"/>
        <end position="502"/>
    </location>
</feature>
<gene>
    <name evidence="3" type="ORF">CAL28_10635</name>
</gene>
<reference evidence="4" key="1">
    <citation type="submission" date="2017-05" db="EMBL/GenBank/DDBJ databases">
        <title>Complete and WGS of Bordetella genogroups.</title>
        <authorList>
            <person name="Spilker T."/>
            <person name="Lipuma J."/>
        </authorList>
    </citation>
    <scope>NUCLEOTIDE SEQUENCE [LARGE SCALE GENOMIC DNA]</scope>
    <source>
        <strain evidence="4">AU8856</strain>
    </source>
</reference>
<evidence type="ECO:0000256" key="1">
    <source>
        <dbReference type="SAM" id="MobiDB-lite"/>
    </source>
</evidence>
<comment type="caution">
    <text evidence="3">The sequence shown here is derived from an EMBL/GenBank/DDBJ whole genome shotgun (WGS) entry which is preliminary data.</text>
</comment>
<accession>A0A261UEC3</accession>
<keyword evidence="4" id="KW-1185">Reference proteome</keyword>
<dbReference type="InterPro" id="IPR024459">
    <property type="entry name" value="Acb1-like_N"/>
</dbReference>
<feature type="domain" description="Anti-CBASS protein Acb1-like N-terminal" evidence="2">
    <location>
        <begin position="97"/>
        <end position="456"/>
    </location>
</feature>
<organism evidence="3 4">
    <name type="scientific">Bordetella genomosp. 11</name>
    <dbReference type="NCBI Taxonomy" id="1416808"/>
    <lineage>
        <taxon>Bacteria</taxon>
        <taxon>Pseudomonadati</taxon>
        <taxon>Pseudomonadota</taxon>
        <taxon>Betaproteobacteria</taxon>
        <taxon>Burkholderiales</taxon>
        <taxon>Alcaligenaceae</taxon>
        <taxon>Bordetella</taxon>
    </lineage>
</organism>
<evidence type="ECO:0000259" key="2">
    <source>
        <dbReference type="Pfam" id="PF06381"/>
    </source>
</evidence>
<feature type="region of interest" description="Disordered" evidence="1">
    <location>
        <begin position="458"/>
        <end position="515"/>
    </location>
</feature>
<dbReference type="AlphaFoldDB" id="A0A261UEC3"/>
<evidence type="ECO:0000313" key="4">
    <source>
        <dbReference type="Proteomes" id="UP000215767"/>
    </source>
</evidence>